<evidence type="ECO:0000313" key="3">
    <source>
        <dbReference type="Proteomes" id="UP001244341"/>
    </source>
</evidence>
<reference evidence="2 3" key="1">
    <citation type="submission" date="2023-05" db="EMBL/GenBank/DDBJ databases">
        <title>A 100% complete, gapless, phased diploid assembly of the Scenedesmus obliquus UTEX 3031 genome.</title>
        <authorList>
            <person name="Biondi T.C."/>
            <person name="Hanschen E.R."/>
            <person name="Kwon T."/>
            <person name="Eng W."/>
            <person name="Kruse C.P.S."/>
            <person name="Koehler S.I."/>
            <person name="Kunde Y."/>
            <person name="Gleasner C.D."/>
            <person name="You Mak K.T."/>
            <person name="Polle J."/>
            <person name="Hovde B.T."/>
            <person name="Starkenburg S.R."/>
        </authorList>
    </citation>
    <scope>NUCLEOTIDE SEQUENCE [LARGE SCALE GENOMIC DNA]</scope>
    <source>
        <strain evidence="2 3">DOE0152z</strain>
    </source>
</reference>
<dbReference type="PANTHER" id="PTHR33598">
    <property type="entry name" value="OS02G0833400 PROTEIN"/>
    <property type="match status" value="1"/>
</dbReference>
<dbReference type="InterPro" id="IPR008479">
    <property type="entry name" value="DUF760"/>
</dbReference>
<feature type="region of interest" description="Disordered" evidence="1">
    <location>
        <begin position="186"/>
        <end position="215"/>
    </location>
</feature>
<proteinExistence type="predicted"/>
<organism evidence="2 3">
    <name type="scientific">Tetradesmus obliquus</name>
    <name type="common">Green alga</name>
    <name type="synonym">Acutodesmus obliquus</name>
    <dbReference type="NCBI Taxonomy" id="3088"/>
    <lineage>
        <taxon>Eukaryota</taxon>
        <taxon>Viridiplantae</taxon>
        <taxon>Chlorophyta</taxon>
        <taxon>core chlorophytes</taxon>
        <taxon>Chlorophyceae</taxon>
        <taxon>CS clade</taxon>
        <taxon>Sphaeropleales</taxon>
        <taxon>Scenedesmaceae</taxon>
        <taxon>Tetradesmus</taxon>
    </lineage>
</organism>
<dbReference type="EMBL" id="CP126216">
    <property type="protein sequence ID" value="WIA18120.1"/>
    <property type="molecule type" value="Genomic_DNA"/>
</dbReference>
<gene>
    <name evidence="2" type="ORF">OEZ85_009598</name>
</gene>
<feature type="compositionally biased region" description="Low complexity" evidence="1">
    <location>
        <begin position="186"/>
        <end position="200"/>
    </location>
</feature>
<evidence type="ECO:0000256" key="1">
    <source>
        <dbReference type="SAM" id="MobiDB-lite"/>
    </source>
</evidence>
<sequence>MLCISAYTVSFSCWKSQEWCTSFAGCGKDRRAGALKAHHTSQDANLRKGAARFGCKQLKRSLVVQAASNAADGVPVKEVAEKKKLLLKYVKDVQPALIEQFVDQGPPAVVAAMRNTITNMLGTLPPQFFTVTISTVGENMSQLMLSVLMTGYMFRNAQYRLELRTALGGMPPAAAMGGSTVAAGQAAASGPFSSSSSNAALQRTQSAPPQGSVLDDELYAPGVQKSRVQGDVLLWHKENGVEALDAVSYIEMLEGEVTRLRQQLEQQPQQQQQQQPPQPAQQQQQQQQQLFSALQQPMLTEGRQLPVPVSAQSALQGPGRPAGPAGGLLLLEEAANELLDYLRCLDAASIAELTGSVGPEVSAAMDSFVARLMGTGDRDSLSRAGSDCTAQELAKVMFWLMVVGYTLRGLEVRWDMAASVAAGSSSKPQGSRFGWTKDNSHETW</sequence>
<evidence type="ECO:0000313" key="2">
    <source>
        <dbReference type="EMBL" id="WIA18120.1"/>
    </source>
</evidence>
<feature type="compositionally biased region" description="Low complexity" evidence="1">
    <location>
        <begin position="263"/>
        <end position="290"/>
    </location>
</feature>
<feature type="region of interest" description="Disordered" evidence="1">
    <location>
        <begin position="423"/>
        <end position="444"/>
    </location>
</feature>
<feature type="region of interest" description="Disordered" evidence="1">
    <location>
        <begin position="261"/>
        <end position="290"/>
    </location>
</feature>
<dbReference type="PANTHER" id="PTHR33598:SF4">
    <property type="entry name" value="OS02G0833400 PROTEIN"/>
    <property type="match status" value="1"/>
</dbReference>
<dbReference type="Proteomes" id="UP001244341">
    <property type="component" value="Chromosome 9b"/>
</dbReference>
<dbReference type="Pfam" id="PF05542">
    <property type="entry name" value="DUF760"/>
    <property type="match status" value="2"/>
</dbReference>
<protein>
    <submittedName>
        <fullName evidence="2">Uncharacterized protein</fullName>
    </submittedName>
</protein>
<name>A0ABY8U9X7_TETOB</name>
<accession>A0ABY8U9X7</accession>
<keyword evidence="3" id="KW-1185">Reference proteome</keyword>